<sequence length="548" mass="60153">MTAQNIYRSTYPPAYCPKNLSLSQYLTQYNPDGVCQDKIILEDNWTGISLTYGGFHNSIARHARSLKEKYNLVAGDVVAISAPNSVAHVEVIHAVLWTGATVALINPLSTADDFTHYLRICRPKVIAIDADLHQTVVRALAPTASPNRPDIMFLLGADPLVPNYPTDFECAKLLPVYDLSMTDNREHTAAICFSSGTSGYPKGVELSHYNLIASLAALRSSDPALYNAHGRCVFFPPLCHIYGFNAVGLMGIWLGSYNMLLRKYSLDELLRLSSACKANTLRIVPSIALAMLKTATLSLHDLSSIRFILCSGAVLQPEVIQGLQSRLNQAPIFQGYGLTECNVAILRSHESDRVGSVGRLVANVDARVVDDGLNDVAEGQDGELLVRGPTVFRRYLDNPAATAETFQGEWMRTGDVLHFDADGFLYLTDRKKELIKYKGMQVAPSELEGILNSHAFVDESAVCATWDHKEGTEIPMAYVTLSKLATKRAKGQASAVDEIMHFVNGRVSPYKKLRGGIEVLNELPKTASGKILKRKLPARLAGFRLTKL</sequence>
<gene>
    <name evidence="6" type="ORF">FB567DRAFT_593066</name>
</gene>
<comment type="caution">
    <text evidence="6">The sequence shown here is derived from an EMBL/GenBank/DDBJ whole genome shotgun (WGS) entry which is preliminary data.</text>
</comment>
<dbReference type="InterPro" id="IPR020845">
    <property type="entry name" value="AMP-binding_CS"/>
</dbReference>
<feature type="transmembrane region" description="Helical" evidence="3">
    <location>
        <begin position="241"/>
        <end position="261"/>
    </location>
</feature>
<dbReference type="SUPFAM" id="SSF56801">
    <property type="entry name" value="Acetyl-CoA synthetase-like"/>
    <property type="match status" value="1"/>
</dbReference>
<evidence type="ECO:0000256" key="1">
    <source>
        <dbReference type="ARBA" id="ARBA00006432"/>
    </source>
</evidence>
<reference evidence="6" key="1">
    <citation type="journal article" date="2021" name="Nat. Commun.">
        <title>Genetic determinants of endophytism in the Arabidopsis root mycobiome.</title>
        <authorList>
            <person name="Mesny F."/>
            <person name="Miyauchi S."/>
            <person name="Thiergart T."/>
            <person name="Pickel B."/>
            <person name="Atanasova L."/>
            <person name="Karlsson M."/>
            <person name="Huettel B."/>
            <person name="Barry K.W."/>
            <person name="Haridas S."/>
            <person name="Chen C."/>
            <person name="Bauer D."/>
            <person name="Andreopoulos W."/>
            <person name="Pangilinan J."/>
            <person name="LaButti K."/>
            <person name="Riley R."/>
            <person name="Lipzen A."/>
            <person name="Clum A."/>
            <person name="Drula E."/>
            <person name="Henrissat B."/>
            <person name="Kohler A."/>
            <person name="Grigoriev I.V."/>
            <person name="Martin F.M."/>
            <person name="Hacquard S."/>
        </authorList>
    </citation>
    <scope>NUCLEOTIDE SEQUENCE</scope>
    <source>
        <strain evidence="6">MPI-SDFR-AT-0120</strain>
    </source>
</reference>
<dbReference type="GO" id="GO:0019748">
    <property type="term" value="P:secondary metabolic process"/>
    <property type="evidence" value="ECO:0007669"/>
    <property type="project" value="TreeGrafter"/>
</dbReference>
<proteinExistence type="inferred from homology"/>
<dbReference type="Pfam" id="PF13193">
    <property type="entry name" value="AMP-binding_C"/>
    <property type="match status" value="1"/>
</dbReference>
<dbReference type="GO" id="GO:0016405">
    <property type="term" value="F:CoA-ligase activity"/>
    <property type="evidence" value="ECO:0007669"/>
    <property type="project" value="TreeGrafter"/>
</dbReference>
<dbReference type="PANTHER" id="PTHR24096:SF149">
    <property type="entry name" value="AMP-BINDING DOMAIN-CONTAINING PROTEIN-RELATED"/>
    <property type="match status" value="1"/>
</dbReference>
<dbReference type="EMBL" id="JAGMVJ010000010">
    <property type="protein sequence ID" value="KAH7087228.1"/>
    <property type="molecule type" value="Genomic_DNA"/>
</dbReference>
<dbReference type="InterPro" id="IPR000873">
    <property type="entry name" value="AMP-dep_synth/lig_dom"/>
</dbReference>
<dbReference type="Gene3D" id="3.30.300.30">
    <property type="match status" value="1"/>
</dbReference>
<dbReference type="InterPro" id="IPR045851">
    <property type="entry name" value="AMP-bd_C_sf"/>
</dbReference>
<keyword evidence="3" id="KW-0472">Membrane</keyword>
<dbReference type="Gene3D" id="3.40.50.12780">
    <property type="entry name" value="N-terminal domain of ligase-like"/>
    <property type="match status" value="1"/>
</dbReference>
<dbReference type="PANTHER" id="PTHR24096">
    <property type="entry name" value="LONG-CHAIN-FATTY-ACID--COA LIGASE"/>
    <property type="match status" value="1"/>
</dbReference>
<dbReference type="Proteomes" id="UP000813461">
    <property type="component" value="Unassembled WGS sequence"/>
</dbReference>
<keyword evidence="3" id="KW-1133">Transmembrane helix</keyword>
<protein>
    <submittedName>
        <fullName evidence="6">Acyl-CoA synthetases/AMP-acid ligases II</fullName>
    </submittedName>
</protein>
<evidence type="ECO:0000313" key="7">
    <source>
        <dbReference type="Proteomes" id="UP000813461"/>
    </source>
</evidence>
<evidence type="ECO:0000259" key="5">
    <source>
        <dbReference type="Pfam" id="PF13193"/>
    </source>
</evidence>
<keyword evidence="2 6" id="KW-0436">Ligase</keyword>
<evidence type="ECO:0000259" key="4">
    <source>
        <dbReference type="Pfam" id="PF00501"/>
    </source>
</evidence>
<comment type="similarity">
    <text evidence="1">Belongs to the ATP-dependent AMP-binding enzyme family.</text>
</comment>
<dbReference type="OrthoDB" id="1898221at2759"/>
<dbReference type="Pfam" id="PF00501">
    <property type="entry name" value="AMP-binding"/>
    <property type="match status" value="1"/>
</dbReference>
<evidence type="ECO:0000256" key="3">
    <source>
        <dbReference type="SAM" id="Phobius"/>
    </source>
</evidence>
<evidence type="ECO:0000256" key="2">
    <source>
        <dbReference type="ARBA" id="ARBA00022598"/>
    </source>
</evidence>
<accession>A0A8K0R5Z5</accession>
<dbReference type="InterPro" id="IPR025110">
    <property type="entry name" value="AMP-bd_C"/>
</dbReference>
<keyword evidence="7" id="KW-1185">Reference proteome</keyword>
<feature type="domain" description="AMP-dependent synthetase/ligase" evidence="4">
    <location>
        <begin position="37"/>
        <end position="396"/>
    </location>
</feature>
<evidence type="ECO:0000313" key="6">
    <source>
        <dbReference type="EMBL" id="KAH7087228.1"/>
    </source>
</evidence>
<name>A0A8K0R5Z5_9PLEO</name>
<keyword evidence="3" id="KW-0812">Transmembrane</keyword>
<dbReference type="PROSITE" id="PS00455">
    <property type="entry name" value="AMP_BINDING"/>
    <property type="match status" value="1"/>
</dbReference>
<dbReference type="AlphaFoldDB" id="A0A8K0R5Z5"/>
<dbReference type="InterPro" id="IPR042099">
    <property type="entry name" value="ANL_N_sf"/>
</dbReference>
<feature type="domain" description="AMP-binding enzyme C-terminal" evidence="5">
    <location>
        <begin position="446"/>
        <end position="530"/>
    </location>
</feature>
<organism evidence="6 7">
    <name type="scientific">Paraphoma chrysanthemicola</name>
    <dbReference type="NCBI Taxonomy" id="798071"/>
    <lineage>
        <taxon>Eukaryota</taxon>
        <taxon>Fungi</taxon>
        <taxon>Dikarya</taxon>
        <taxon>Ascomycota</taxon>
        <taxon>Pezizomycotina</taxon>
        <taxon>Dothideomycetes</taxon>
        <taxon>Pleosporomycetidae</taxon>
        <taxon>Pleosporales</taxon>
        <taxon>Pleosporineae</taxon>
        <taxon>Phaeosphaeriaceae</taxon>
        <taxon>Paraphoma</taxon>
    </lineage>
</organism>